<evidence type="ECO:0000256" key="2">
    <source>
        <dbReference type="ARBA" id="ARBA00023125"/>
    </source>
</evidence>
<dbReference type="CDD" id="cd06170">
    <property type="entry name" value="LuxR_C_like"/>
    <property type="match status" value="1"/>
</dbReference>
<dbReference type="AlphaFoldDB" id="A0A931CQE8"/>
<dbReference type="InterPro" id="IPR058245">
    <property type="entry name" value="NreC/VraR/RcsB-like_REC"/>
</dbReference>
<feature type="domain" description="Response regulatory" evidence="5">
    <location>
        <begin position="5"/>
        <end position="121"/>
    </location>
</feature>
<evidence type="ECO:0000259" key="4">
    <source>
        <dbReference type="PROSITE" id="PS50043"/>
    </source>
</evidence>
<dbReference type="CDD" id="cd17535">
    <property type="entry name" value="REC_NarL-like"/>
    <property type="match status" value="1"/>
</dbReference>
<dbReference type="PANTHER" id="PTHR43214:SF43">
    <property type="entry name" value="TWO-COMPONENT RESPONSE REGULATOR"/>
    <property type="match status" value="1"/>
</dbReference>
<organism evidence="6 7">
    <name type="scientific">Desulfotignum balticum</name>
    <dbReference type="NCBI Taxonomy" id="115781"/>
    <lineage>
        <taxon>Bacteria</taxon>
        <taxon>Pseudomonadati</taxon>
        <taxon>Thermodesulfobacteriota</taxon>
        <taxon>Desulfobacteria</taxon>
        <taxon>Desulfobacterales</taxon>
        <taxon>Desulfobacteraceae</taxon>
        <taxon>Desulfotignum</taxon>
    </lineage>
</organism>
<dbReference type="InterPro" id="IPR000792">
    <property type="entry name" value="Tscrpt_reg_LuxR_C"/>
</dbReference>
<evidence type="ECO:0000259" key="5">
    <source>
        <dbReference type="PROSITE" id="PS50110"/>
    </source>
</evidence>
<evidence type="ECO:0000313" key="6">
    <source>
        <dbReference type="EMBL" id="MBG0779277.1"/>
    </source>
</evidence>
<evidence type="ECO:0000256" key="3">
    <source>
        <dbReference type="PROSITE-ProRule" id="PRU00169"/>
    </source>
</evidence>
<dbReference type="Pfam" id="PF00196">
    <property type="entry name" value="GerE"/>
    <property type="match status" value="1"/>
</dbReference>
<gene>
    <name evidence="6" type="ORF">H0S81_05060</name>
</gene>
<proteinExistence type="predicted"/>
<dbReference type="GO" id="GO:0000160">
    <property type="term" value="P:phosphorelay signal transduction system"/>
    <property type="evidence" value="ECO:0007669"/>
    <property type="project" value="InterPro"/>
</dbReference>
<dbReference type="SUPFAM" id="SSF52172">
    <property type="entry name" value="CheY-like"/>
    <property type="match status" value="1"/>
</dbReference>
<dbReference type="SMART" id="SM00448">
    <property type="entry name" value="REC"/>
    <property type="match status" value="1"/>
</dbReference>
<dbReference type="Gene3D" id="3.40.50.2300">
    <property type="match status" value="1"/>
</dbReference>
<dbReference type="SMART" id="SM00421">
    <property type="entry name" value="HTH_LUXR"/>
    <property type="match status" value="1"/>
</dbReference>
<dbReference type="GO" id="GO:0003677">
    <property type="term" value="F:DNA binding"/>
    <property type="evidence" value="ECO:0007669"/>
    <property type="project" value="UniProtKB-KW"/>
</dbReference>
<dbReference type="GO" id="GO:0006355">
    <property type="term" value="P:regulation of DNA-templated transcription"/>
    <property type="evidence" value="ECO:0007669"/>
    <property type="project" value="InterPro"/>
</dbReference>
<dbReference type="InterPro" id="IPR016032">
    <property type="entry name" value="Sig_transdc_resp-reg_C-effctor"/>
</dbReference>
<evidence type="ECO:0000256" key="1">
    <source>
        <dbReference type="ARBA" id="ARBA00022553"/>
    </source>
</evidence>
<dbReference type="PROSITE" id="PS50110">
    <property type="entry name" value="RESPONSE_REGULATORY"/>
    <property type="match status" value="1"/>
</dbReference>
<keyword evidence="1 3" id="KW-0597">Phosphoprotein</keyword>
<dbReference type="PRINTS" id="PR00038">
    <property type="entry name" value="HTHLUXR"/>
</dbReference>
<dbReference type="InterPro" id="IPR039420">
    <property type="entry name" value="WalR-like"/>
</dbReference>
<dbReference type="Proteomes" id="UP000706172">
    <property type="component" value="Unassembled WGS sequence"/>
</dbReference>
<dbReference type="InterPro" id="IPR011006">
    <property type="entry name" value="CheY-like_superfamily"/>
</dbReference>
<dbReference type="SUPFAM" id="SSF46894">
    <property type="entry name" value="C-terminal effector domain of the bipartite response regulators"/>
    <property type="match status" value="1"/>
</dbReference>
<dbReference type="InterPro" id="IPR001789">
    <property type="entry name" value="Sig_transdc_resp-reg_receiver"/>
</dbReference>
<name>A0A931CQE8_9BACT</name>
<accession>A0A931CQE8</accession>
<dbReference type="EMBL" id="JACCQK010000263">
    <property type="protein sequence ID" value="MBG0779277.1"/>
    <property type="molecule type" value="Genomic_DNA"/>
</dbReference>
<feature type="modified residue" description="4-aspartylphosphate" evidence="3">
    <location>
        <position position="56"/>
    </location>
</feature>
<keyword evidence="2" id="KW-0238">DNA-binding</keyword>
<reference evidence="6" key="1">
    <citation type="submission" date="2020-07" db="EMBL/GenBank/DDBJ databases">
        <title>Severe corrosion of carbon steel in oil field produced water can be linked to methanogenic archaea containing a special type of NiFe hydrogenase.</title>
        <authorList>
            <person name="Lahme S."/>
            <person name="Mand J."/>
            <person name="Longwell J."/>
            <person name="Smith R."/>
            <person name="Enning D."/>
        </authorList>
    </citation>
    <scope>NUCLEOTIDE SEQUENCE</scope>
    <source>
        <strain evidence="6">MIC098Bin6</strain>
    </source>
</reference>
<dbReference type="PROSITE" id="PS50043">
    <property type="entry name" value="HTH_LUXR_2"/>
    <property type="match status" value="1"/>
</dbReference>
<dbReference type="PANTHER" id="PTHR43214">
    <property type="entry name" value="TWO-COMPONENT RESPONSE REGULATOR"/>
    <property type="match status" value="1"/>
</dbReference>
<feature type="domain" description="HTH luxR-type" evidence="4">
    <location>
        <begin position="148"/>
        <end position="213"/>
    </location>
</feature>
<comment type="caution">
    <text evidence="6">The sequence shown here is derived from an EMBL/GenBank/DDBJ whole genome shotgun (WGS) entry which is preliminary data.</text>
</comment>
<sequence length="217" mass="24020">MEKTRIVIAEDSKLLREGLCLMINSDDSLEVVAEAADGFEAIAQCLEYHPDMAMLDLSMPKMDGLSAIKEIKRQIPDIKILALTIHDTEDFILQCFQSGVQGYCLKDSSQDDLLKAISLVSSGKTYISPSIAGKVMEGYLEGKKHLKERSSWDTLTQREKEVLKLVAEGYTSKEIADLLCNSPKTIERHRANIMSKLAVNNVSQLTAIAIEKGLVNS</sequence>
<dbReference type="Pfam" id="PF00072">
    <property type="entry name" value="Response_reg"/>
    <property type="match status" value="1"/>
</dbReference>
<protein>
    <submittedName>
        <fullName evidence="6">Response regulator transcription factor</fullName>
    </submittedName>
</protein>
<evidence type="ECO:0000313" key="7">
    <source>
        <dbReference type="Proteomes" id="UP000706172"/>
    </source>
</evidence>